<comment type="caution">
    <text evidence="2">The sequence shown here is derived from an EMBL/GenBank/DDBJ whole genome shotgun (WGS) entry which is preliminary data.</text>
</comment>
<proteinExistence type="predicted"/>
<dbReference type="EMBL" id="PDUG01000007">
    <property type="protein sequence ID" value="PIC14945.1"/>
    <property type="molecule type" value="Genomic_DNA"/>
</dbReference>
<dbReference type="Proteomes" id="UP000230233">
    <property type="component" value="Unassembled WGS sequence"/>
</dbReference>
<evidence type="ECO:0000313" key="3">
    <source>
        <dbReference type="Proteomes" id="UP000230233"/>
    </source>
</evidence>
<protein>
    <submittedName>
        <fullName evidence="2">Uncharacterized protein</fullName>
    </submittedName>
</protein>
<accession>A0A2G5SIJ8</accession>
<gene>
    <name evidence="2" type="ORF">B9Z55_027084</name>
</gene>
<evidence type="ECO:0000256" key="1">
    <source>
        <dbReference type="SAM" id="MobiDB-lite"/>
    </source>
</evidence>
<keyword evidence="3" id="KW-1185">Reference proteome</keyword>
<dbReference type="AlphaFoldDB" id="A0A2G5SIJ8"/>
<sequence length="77" mass="8501">MVRTVLTEIGLVPYWHIQGPEYEVLVPGNKGTERVYNNNPEEIIKQLAARIAKGQKEGQNRKNGATSAVGNPPRSES</sequence>
<reference evidence="3" key="1">
    <citation type="submission" date="2017-10" db="EMBL/GenBank/DDBJ databases">
        <title>Rapid genome shrinkage in a self-fertile nematode reveals novel sperm competition proteins.</title>
        <authorList>
            <person name="Yin D."/>
            <person name="Schwarz E.M."/>
            <person name="Thomas C.G."/>
            <person name="Felde R.L."/>
            <person name="Korf I.F."/>
            <person name="Cutter A.D."/>
            <person name="Schartner C.M."/>
            <person name="Ralston E.J."/>
            <person name="Meyer B.J."/>
            <person name="Haag E.S."/>
        </authorList>
    </citation>
    <scope>NUCLEOTIDE SEQUENCE [LARGE SCALE GENOMIC DNA]</scope>
    <source>
        <strain evidence="3">JU1422</strain>
    </source>
</reference>
<organism evidence="2 3">
    <name type="scientific">Caenorhabditis nigoni</name>
    <dbReference type="NCBI Taxonomy" id="1611254"/>
    <lineage>
        <taxon>Eukaryota</taxon>
        <taxon>Metazoa</taxon>
        <taxon>Ecdysozoa</taxon>
        <taxon>Nematoda</taxon>
        <taxon>Chromadorea</taxon>
        <taxon>Rhabditida</taxon>
        <taxon>Rhabditina</taxon>
        <taxon>Rhabditomorpha</taxon>
        <taxon>Rhabditoidea</taxon>
        <taxon>Rhabditidae</taxon>
        <taxon>Peloderinae</taxon>
        <taxon>Caenorhabditis</taxon>
    </lineage>
</organism>
<feature type="region of interest" description="Disordered" evidence="1">
    <location>
        <begin position="52"/>
        <end position="77"/>
    </location>
</feature>
<evidence type="ECO:0000313" key="2">
    <source>
        <dbReference type="EMBL" id="PIC14945.1"/>
    </source>
</evidence>
<name>A0A2G5SIJ8_9PELO</name>